<gene>
    <name evidence="1" type="ORF">K3G42_010925</name>
</gene>
<comment type="caution">
    <text evidence="1">The sequence shown here is derived from an EMBL/GenBank/DDBJ whole genome shotgun (WGS) entry which is preliminary data.</text>
</comment>
<dbReference type="EMBL" id="CM037628">
    <property type="protein sequence ID" value="KAH7996778.1"/>
    <property type="molecule type" value="Genomic_DNA"/>
</dbReference>
<accession>A0ACB8EVR1</accession>
<name>A0ACB8EVR1_9SAUR</name>
<organism evidence="1 2">
    <name type="scientific">Sphaerodactylus townsendi</name>
    <dbReference type="NCBI Taxonomy" id="933632"/>
    <lineage>
        <taxon>Eukaryota</taxon>
        <taxon>Metazoa</taxon>
        <taxon>Chordata</taxon>
        <taxon>Craniata</taxon>
        <taxon>Vertebrata</taxon>
        <taxon>Euteleostomi</taxon>
        <taxon>Lepidosauria</taxon>
        <taxon>Squamata</taxon>
        <taxon>Bifurcata</taxon>
        <taxon>Gekkota</taxon>
        <taxon>Sphaerodactylidae</taxon>
        <taxon>Sphaerodactylus</taxon>
    </lineage>
</organism>
<proteinExistence type="predicted"/>
<reference evidence="1" key="1">
    <citation type="submission" date="2021-08" db="EMBL/GenBank/DDBJ databases">
        <title>The first chromosome-level gecko genome reveals the dynamic sex chromosomes of Neotropical dwarf geckos (Sphaerodactylidae: Sphaerodactylus).</title>
        <authorList>
            <person name="Pinto B.J."/>
            <person name="Keating S.E."/>
            <person name="Gamble T."/>
        </authorList>
    </citation>
    <scope>NUCLEOTIDE SEQUENCE</scope>
    <source>
        <strain evidence="1">TG3544</strain>
    </source>
</reference>
<keyword evidence="2" id="KW-1185">Reference proteome</keyword>
<protein>
    <submittedName>
        <fullName evidence="1">Uncharacterized protein</fullName>
    </submittedName>
</protein>
<sequence length="99" mass="11387">MFPLVSVSQQRNSVPSEKYDTKRLIPFVTASLYSCWLSELQFPLKKGVCFPAIGSCRGKAPPNALREWNYPFCFFFKSDEICSFAQVFFSESTFEEFVS</sequence>
<evidence type="ECO:0000313" key="1">
    <source>
        <dbReference type="EMBL" id="KAH7996778.1"/>
    </source>
</evidence>
<dbReference type="Proteomes" id="UP000827872">
    <property type="component" value="Linkage Group LG15"/>
</dbReference>
<evidence type="ECO:0000313" key="2">
    <source>
        <dbReference type="Proteomes" id="UP000827872"/>
    </source>
</evidence>